<feature type="transmembrane region" description="Helical" evidence="1">
    <location>
        <begin position="16"/>
        <end position="36"/>
    </location>
</feature>
<name>A0A0A2C6P5_PROMR</name>
<dbReference type="AlphaFoldDB" id="A0A0A2C6P5"/>
<sequence>MTSTTKSIAEIRIKKLIPYFVAGKLAIFTGFLVYMMQG</sequence>
<keyword evidence="1" id="KW-0812">Transmembrane</keyword>
<proteinExistence type="predicted"/>
<dbReference type="Proteomes" id="UP000030392">
    <property type="component" value="Unassembled WGS sequence"/>
</dbReference>
<keyword evidence="1" id="KW-0472">Membrane</keyword>
<dbReference type="EMBL" id="JNAX01000009">
    <property type="protein sequence ID" value="KGG21207.1"/>
    <property type="molecule type" value="Genomic_DNA"/>
</dbReference>
<keyword evidence="1" id="KW-1133">Transmembrane helix</keyword>
<evidence type="ECO:0000256" key="1">
    <source>
        <dbReference type="SAM" id="Phobius"/>
    </source>
</evidence>
<organism evidence="2 3">
    <name type="scientific">Prochlorococcus marinus str. PAC1</name>
    <dbReference type="NCBI Taxonomy" id="59924"/>
    <lineage>
        <taxon>Bacteria</taxon>
        <taxon>Bacillati</taxon>
        <taxon>Cyanobacteriota</taxon>
        <taxon>Cyanophyceae</taxon>
        <taxon>Synechococcales</taxon>
        <taxon>Prochlorococcaceae</taxon>
        <taxon>Prochlorococcus</taxon>
    </lineage>
</organism>
<gene>
    <name evidence="2" type="ORF">EV03_0680</name>
</gene>
<evidence type="ECO:0000313" key="2">
    <source>
        <dbReference type="EMBL" id="KGG21207.1"/>
    </source>
</evidence>
<comment type="caution">
    <text evidence="2">The sequence shown here is derived from an EMBL/GenBank/DDBJ whole genome shotgun (WGS) entry which is preliminary data.</text>
</comment>
<evidence type="ECO:0000313" key="3">
    <source>
        <dbReference type="Proteomes" id="UP000030392"/>
    </source>
</evidence>
<accession>A0A0A2C6P5</accession>
<reference evidence="3" key="1">
    <citation type="journal article" date="2014" name="Sci. Data">
        <title>Genomes of diverse isolates of the marine cyanobacterium Prochlorococcus.</title>
        <authorList>
            <person name="Biller S."/>
            <person name="Berube P."/>
            <person name="Thompson J."/>
            <person name="Kelly L."/>
            <person name="Roggensack S."/>
            <person name="Awad L."/>
            <person name="Roache-Johnson K."/>
            <person name="Ding H."/>
            <person name="Giovannoni S.J."/>
            <person name="Moore L.R."/>
            <person name="Chisholm S.W."/>
        </authorList>
    </citation>
    <scope>NUCLEOTIDE SEQUENCE [LARGE SCALE GENOMIC DNA]</scope>
    <source>
        <strain evidence="3">PAC1</strain>
    </source>
</reference>
<protein>
    <submittedName>
        <fullName evidence="2">Uncharacterized protein</fullName>
    </submittedName>
</protein>